<evidence type="ECO:0000256" key="4">
    <source>
        <dbReference type="PIRNR" id="PIRNR005690"/>
    </source>
</evidence>
<dbReference type="Pfam" id="PF03323">
    <property type="entry name" value="GerA"/>
    <property type="match status" value="1"/>
</dbReference>
<protein>
    <submittedName>
        <fullName evidence="6">Spore germination protein</fullName>
    </submittedName>
</protein>
<evidence type="ECO:0000256" key="3">
    <source>
        <dbReference type="ARBA" id="ARBA00023136"/>
    </source>
</evidence>
<organism evidence="6 7">
    <name type="scientific">Metabacillus rhizosphaerae</name>
    <dbReference type="NCBI Taxonomy" id="3117747"/>
    <lineage>
        <taxon>Bacteria</taxon>
        <taxon>Bacillati</taxon>
        <taxon>Bacillota</taxon>
        <taxon>Bacilli</taxon>
        <taxon>Bacillales</taxon>
        <taxon>Bacillaceae</taxon>
        <taxon>Metabacillus</taxon>
    </lineage>
</organism>
<evidence type="ECO:0000313" key="7">
    <source>
        <dbReference type="Proteomes" id="UP001368328"/>
    </source>
</evidence>
<dbReference type="PANTHER" id="PTHR22550:SF5">
    <property type="entry name" value="LEUCINE ZIPPER PROTEIN 4"/>
    <property type="match status" value="1"/>
</dbReference>
<comment type="similarity">
    <text evidence="2 4">Belongs to the GerABKA family.</text>
</comment>
<evidence type="ECO:0000256" key="5">
    <source>
        <dbReference type="SAM" id="Phobius"/>
    </source>
</evidence>
<reference evidence="6 7" key="1">
    <citation type="submission" date="2024-02" db="EMBL/GenBank/DDBJ databases">
        <title>Seven novel Bacillus-like species.</title>
        <authorList>
            <person name="Liu G."/>
        </authorList>
    </citation>
    <scope>NUCLEOTIDE SEQUENCE [LARGE SCALE GENOMIC DNA]</scope>
    <source>
        <strain evidence="6 7">FJAT-53654</strain>
    </source>
</reference>
<dbReference type="RefSeq" id="WP_338786310.1">
    <property type="nucleotide sequence ID" value="NZ_CP147403.1"/>
</dbReference>
<dbReference type="Proteomes" id="UP001368328">
    <property type="component" value="Chromosome"/>
</dbReference>
<dbReference type="EMBL" id="CP147403">
    <property type="protein sequence ID" value="WXB87038.1"/>
    <property type="molecule type" value="Genomic_DNA"/>
</dbReference>
<evidence type="ECO:0000313" key="6">
    <source>
        <dbReference type="EMBL" id="WXB87038.1"/>
    </source>
</evidence>
<dbReference type="InterPro" id="IPR004995">
    <property type="entry name" value="Spore_Ger"/>
</dbReference>
<keyword evidence="3 4" id="KW-0472">Membrane</keyword>
<name>A0ABZ2MNU7_9BACI</name>
<evidence type="ECO:0000256" key="1">
    <source>
        <dbReference type="ARBA" id="ARBA00004141"/>
    </source>
</evidence>
<sequence length="494" mass="56291">MKKFDSSDQTIFNYDEIVKKLNNSPDLKLRELNSKDNTLQIIFLNNLVETEYLNTHIIEYLTQLPSQQIHFQYISENIPIEEVKVAKEINEVTSLLIKGYAYLFFSSEQKGILVNTAETTERALEKAETESLVYGPKLSFTESLSTNIKIVRRNINDHNLCTEEVVVGNRVKQKVRIVYIKDVANSEDVETIRQRLNEIEIDDIMDSSVLAQILDDNSYSFFPQYVMTELPDRFVYSITKGKIGILVDRSPISIICPSTFFSFFESTEDIYLRWFLSSTLRLLRIFAMISSIFFSAFYVAAVTYQYELIPSSLLLNIGQSRAKVPFPPLLETLILEFMMELLREAGARLPSKVGQTMGIVGGIVLGQAVVQAGLTSNILIIIISLSALGSFASPSYEMGTALRILRFPMILLAGAWGFNGIMIGVCILLIHLLKLTSLGRPFLSPLYPLRIEDLKYAFFRLPQHFYRNRATSNRPIDKQRLSWKTSNKEDLDDI</sequence>
<proteinExistence type="inferred from homology"/>
<comment type="subcellular location">
    <subcellularLocation>
        <location evidence="4">Cell membrane</location>
    </subcellularLocation>
    <subcellularLocation>
        <location evidence="1">Membrane</location>
        <topology evidence="1">Multi-pass membrane protein</topology>
    </subcellularLocation>
</comment>
<dbReference type="PIRSF" id="PIRSF005690">
    <property type="entry name" value="GerBA"/>
    <property type="match status" value="1"/>
</dbReference>
<dbReference type="PANTHER" id="PTHR22550">
    <property type="entry name" value="SPORE GERMINATION PROTEIN"/>
    <property type="match status" value="1"/>
</dbReference>
<feature type="transmembrane region" description="Helical" evidence="5">
    <location>
        <begin position="363"/>
        <end position="389"/>
    </location>
</feature>
<keyword evidence="5" id="KW-0812">Transmembrane</keyword>
<feature type="transmembrane region" description="Helical" evidence="5">
    <location>
        <begin position="282"/>
        <end position="304"/>
    </location>
</feature>
<keyword evidence="7" id="KW-1185">Reference proteome</keyword>
<gene>
    <name evidence="6" type="ORF">WCV66_17540</name>
</gene>
<evidence type="ECO:0000256" key="2">
    <source>
        <dbReference type="ARBA" id="ARBA00005278"/>
    </source>
</evidence>
<dbReference type="InterPro" id="IPR050768">
    <property type="entry name" value="UPF0353/GerABKA_families"/>
</dbReference>
<accession>A0ABZ2MNU7</accession>
<keyword evidence="5" id="KW-1133">Transmembrane helix</keyword>
<feature type="transmembrane region" description="Helical" evidence="5">
    <location>
        <begin position="409"/>
        <end position="433"/>
    </location>
</feature>